<evidence type="ECO:0000256" key="1">
    <source>
        <dbReference type="SAM" id="SignalP"/>
    </source>
</evidence>
<proteinExistence type="predicted"/>
<keyword evidence="1" id="KW-0732">Signal</keyword>
<dbReference type="EMBL" id="JBBKZV010000009">
    <property type="protein sequence ID" value="MEJ8823692.1"/>
    <property type="molecule type" value="Genomic_DNA"/>
</dbReference>
<dbReference type="Proteomes" id="UP001363010">
    <property type="component" value="Unassembled WGS sequence"/>
</dbReference>
<keyword evidence="3" id="KW-1185">Reference proteome</keyword>
<name>A0ABU8W0W9_9BURK</name>
<protein>
    <submittedName>
        <fullName evidence="2">TorF family putative porin</fullName>
    </submittedName>
</protein>
<dbReference type="PROSITE" id="PS51257">
    <property type="entry name" value="PROKAR_LIPOPROTEIN"/>
    <property type="match status" value="1"/>
</dbReference>
<feature type="signal peptide" evidence="1">
    <location>
        <begin position="1"/>
        <end position="23"/>
    </location>
</feature>
<feature type="chain" id="PRO_5047260484" evidence="1">
    <location>
        <begin position="24"/>
        <end position="230"/>
    </location>
</feature>
<gene>
    <name evidence="2" type="ORF">WKW80_16890</name>
</gene>
<dbReference type="RefSeq" id="WP_340364722.1">
    <property type="nucleotide sequence ID" value="NZ_JBBKZV010000009.1"/>
</dbReference>
<organism evidence="2 3">
    <name type="scientific">Variovorax humicola</name>
    <dbReference type="NCBI Taxonomy" id="1769758"/>
    <lineage>
        <taxon>Bacteria</taxon>
        <taxon>Pseudomonadati</taxon>
        <taxon>Pseudomonadota</taxon>
        <taxon>Betaproteobacteria</taxon>
        <taxon>Burkholderiales</taxon>
        <taxon>Comamonadaceae</taxon>
        <taxon>Variovorax</taxon>
    </lineage>
</organism>
<dbReference type="InterPro" id="IPR010239">
    <property type="entry name" value="CHP02001"/>
</dbReference>
<reference evidence="2 3" key="1">
    <citation type="submission" date="2024-03" db="EMBL/GenBank/DDBJ databases">
        <title>Novel species of the genus Variovorax.</title>
        <authorList>
            <person name="Liu Q."/>
            <person name="Xin Y.-H."/>
        </authorList>
    </citation>
    <scope>NUCLEOTIDE SEQUENCE [LARGE SCALE GENOMIC DNA]</scope>
    <source>
        <strain evidence="2 3">KACC 18501</strain>
    </source>
</reference>
<dbReference type="NCBIfam" id="TIGR02001">
    <property type="entry name" value="gcw_chp"/>
    <property type="match status" value="1"/>
</dbReference>
<dbReference type="Pfam" id="PF09694">
    <property type="entry name" value="Gcw_chp"/>
    <property type="match status" value="1"/>
</dbReference>
<comment type="caution">
    <text evidence="2">The sequence shown here is derived from an EMBL/GenBank/DDBJ whole genome shotgun (WGS) entry which is preliminary data.</text>
</comment>
<accession>A0ABU8W0W9</accession>
<sequence>MLTAGLRVVLGPSLFVACGAAFAQIGGNIAFLSDDRYRGASLSNEQPTLRLSFAYDAPNGWFGGASFTGVSLGRTGRQLQLLGYGGYVGRLSDRLGWEAGAIAVHFGADTGYDYAEGFAGLSGDKWNLRLHYSPDYFGSGARTVYGEFNVGMPLSPMTRATGHVGALVQVGGTRTDGGSGTLDGSLGLAVGRDAWEVRLDWVIGGRSAVYPTAYRRTANGALVLSASLAF</sequence>
<evidence type="ECO:0000313" key="2">
    <source>
        <dbReference type="EMBL" id="MEJ8823692.1"/>
    </source>
</evidence>
<evidence type="ECO:0000313" key="3">
    <source>
        <dbReference type="Proteomes" id="UP001363010"/>
    </source>
</evidence>